<keyword evidence="1" id="KW-0597">Phosphoprotein</keyword>
<dbReference type="EMBL" id="JAVDQF010000001">
    <property type="protein sequence ID" value="MDR6268978.1"/>
    <property type="molecule type" value="Genomic_DNA"/>
</dbReference>
<comment type="caution">
    <text evidence="4">The sequence shown here is derived from an EMBL/GenBank/DDBJ whole genome shotgun (WGS) entry which is preliminary data.</text>
</comment>
<feature type="region of interest" description="Disordered" evidence="2">
    <location>
        <begin position="163"/>
        <end position="223"/>
    </location>
</feature>
<gene>
    <name evidence="4" type="ORF">JOE69_001216</name>
</gene>
<feature type="compositionally biased region" description="Low complexity" evidence="2">
    <location>
        <begin position="168"/>
        <end position="179"/>
    </location>
</feature>
<name>A0ABU1J9B9_9MICC</name>
<dbReference type="InterPro" id="IPR008984">
    <property type="entry name" value="SMAD_FHA_dom_sf"/>
</dbReference>
<dbReference type="RefSeq" id="WP_309796960.1">
    <property type="nucleotide sequence ID" value="NZ_BAAAHY010000001.1"/>
</dbReference>
<feature type="region of interest" description="Disordered" evidence="2">
    <location>
        <begin position="245"/>
        <end position="274"/>
    </location>
</feature>
<protein>
    <recommendedName>
        <fullName evidence="3">FHA domain-containing protein</fullName>
    </recommendedName>
</protein>
<sequence>MTELSYGPGNWLGVVRANTVIVLDERTGNRLIAELWDFLAGRPQVDEVLNRVTSGFGTELTGMPAFGIITFGERPRAILRGEMTLTASAGNTRLEVSGREVTTWSERSLPDAEVFELRLADDGAEPVLPLSEGVVRLSRLLVGTAPQIDQPEPDLSHTLVSSEFTESAPAPDWPAVEPEPAAEPDAEPAVLNPAVPEPVSEPVAESAGEPPSSPAASEPLESTSSYDHLWDRTIARSVEDAAIRVPGEAEDVEPPAPARNADPEGAGQPAGTGAAAIAEAAAPLPAVPFPAVPPAGGGLIESVPWLSPASPAEPETAAEPETVGEPEPGDPDHDGHTVLRSDLAPAALPERAPEPGAGPSATGPMVLARLCPAGHANPPTSARCSVCGQAVAGDARQVRRPVLGRMRISSGEVVDLDRSLVVGRQPSVSRVHGDGMPKLVQVGSRAGDISRSHVEVRLEGWDVILVDLKATNGTVLVREGQLPRRLGQGEQAMLLDGDIAELGEDVSLRFEGLQ</sequence>
<evidence type="ECO:0000313" key="5">
    <source>
        <dbReference type="Proteomes" id="UP001185069"/>
    </source>
</evidence>
<reference evidence="4 5" key="1">
    <citation type="submission" date="2023-07" db="EMBL/GenBank/DDBJ databases">
        <title>Sequencing the genomes of 1000 actinobacteria strains.</title>
        <authorList>
            <person name="Klenk H.-P."/>
        </authorList>
    </citation>
    <scope>NUCLEOTIDE SEQUENCE [LARGE SCALE GENOMIC DNA]</scope>
    <source>
        <strain evidence="4 5">DSM 14555</strain>
    </source>
</reference>
<feature type="compositionally biased region" description="Acidic residues" evidence="2">
    <location>
        <begin position="316"/>
        <end position="329"/>
    </location>
</feature>
<dbReference type="Pfam" id="PF00498">
    <property type="entry name" value="FHA"/>
    <property type="match status" value="1"/>
</dbReference>
<evidence type="ECO:0000259" key="3">
    <source>
        <dbReference type="PROSITE" id="PS50006"/>
    </source>
</evidence>
<dbReference type="Proteomes" id="UP001185069">
    <property type="component" value="Unassembled WGS sequence"/>
</dbReference>
<dbReference type="CDD" id="cd00060">
    <property type="entry name" value="FHA"/>
    <property type="match status" value="1"/>
</dbReference>
<feature type="domain" description="FHA" evidence="3">
    <location>
        <begin position="420"/>
        <end position="476"/>
    </location>
</feature>
<dbReference type="SUPFAM" id="SSF49879">
    <property type="entry name" value="SMAD/FHA domain"/>
    <property type="match status" value="1"/>
</dbReference>
<dbReference type="InterPro" id="IPR000253">
    <property type="entry name" value="FHA_dom"/>
</dbReference>
<evidence type="ECO:0000313" key="4">
    <source>
        <dbReference type="EMBL" id="MDR6268978.1"/>
    </source>
</evidence>
<proteinExistence type="predicted"/>
<keyword evidence="5" id="KW-1185">Reference proteome</keyword>
<evidence type="ECO:0000256" key="2">
    <source>
        <dbReference type="SAM" id="MobiDB-lite"/>
    </source>
</evidence>
<feature type="compositionally biased region" description="Low complexity" evidence="2">
    <location>
        <begin position="265"/>
        <end position="274"/>
    </location>
</feature>
<feature type="compositionally biased region" description="Low complexity" evidence="2">
    <location>
        <begin position="187"/>
        <end position="223"/>
    </location>
</feature>
<evidence type="ECO:0000256" key="1">
    <source>
        <dbReference type="ARBA" id="ARBA00022553"/>
    </source>
</evidence>
<dbReference type="PROSITE" id="PS50006">
    <property type="entry name" value="FHA_DOMAIN"/>
    <property type="match status" value="1"/>
</dbReference>
<organism evidence="4 5">
    <name type="scientific">Arthrobacter russicus</name>
    <dbReference type="NCBI Taxonomy" id="172040"/>
    <lineage>
        <taxon>Bacteria</taxon>
        <taxon>Bacillati</taxon>
        <taxon>Actinomycetota</taxon>
        <taxon>Actinomycetes</taxon>
        <taxon>Micrococcales</taxon>
        <taxon>Micrococcaceae</taxon>
        <taxon>Arthrobacter</taxon>
    </lineage>
</organism>
<dbReference type="Gene3D" id="2.60.200.20">
    <property type="match status" value="1"/>
</dbReference>
<feature type="region of interest" description="Disordered" evidence="2">
    <location>
        <begin position="303"/>
        <end position="338"/>
    </location>
</feature>
<accession>A0ABU1J9B9</accession>